<comment type="subcellular location">
    <subcellularLocation>
        <location evidence="1 7">Cell membrane</location>
        <topology evidence="1 7">Multi-pass membrane protein</topology>
    </subcellularLocation>
</comment>
<evidence type="ECO:0000256" key="2">
    <source>
        <dbReference type="ARBA" id="ARBA00022448"/>
    </source>
</evidence>
<evidence type="ECO:0000256" key="7">
    <source>
        <dbReference type="RuleBase" id="RU363032"/>
    </source>
</evidence>
<dbReference type="AlphaFoldDB" id="I0I436"/>
<keyword evidence="4 7" id="KW-0812">Transmembrane</keyword>
<dbReference type="Pfam" id="PF00528">
    <property type="entry name" value="BPD_transp_1"/>
    <property type="match status" value="1"/>
</dbReference>
<feature type="transmembrane region" description="Helical" evidence="7">
    <location>
        <begin position="137"/>
        <end position="159"/>
    </location>
</feature>
<sequence length="309" mass="35403">MAATPAVAREKTMRSARVRTPGFRIRHSLERFLTYALLIFFSFFVLIPFAYMISTSLKTEEQLFIWPIRWIPDPIAWSNYPQAFVELNRIAPNLTFWRILANTLFITLLAMTAELIAVSMVAYGFARFQFPLRNTLFIILLSTMMLPGIVTLIPTFLIWRNLQLINTYDPLVTGIWLGGGAWAVFLLRQFLLTIPRDFEEAAYIDGANVLQVFVIIMLPLIKPALLALAVLIFQGNWNNFMGPLIYLNSVDQFPMVMALKFFQESLSKEAPKWHYMMAMSTVMAAPLLLLYFMAQRYFIEGLTIGGVKG</sequence>
<dbReference type="SUPFAM" id="SSF161098">
    <property type="entry name" value="MetI-like"/>
    <property type="match status" value="1"/>
</dbReference>
<feature type="transmembrane region" description="Helical" evidence="7">
    <location>
        <begin position="99"/>
        <end position="125"/>
    </location>
</feature>
<feature type="transmembrane region" description="Helical" evidence="7">
    <location>
        <begin position="171"/>
        <end position="191"/>
    </location>
</feature>
<dbReference type="PATRIC" id="fig|926550.5.peg.2194"/>
<keyword evidence="6 7" id="KW-0472">Membrane</keyword>
<dbReference type="PANTHER" id="PTHR43744:SF8">
    <property type="entry name" value="SN-GLYCEROL-3-PHOSPHATE TRANSPORT SYSTEM PERMEASE PROTEIN UGPE"/>
    <property type="match status" value="1"/>
</dbReference>
<dbReference type="GO" id="GO:0005886">
    <property type="term" value="C:plasma membrane"/>
    <property type="evidence" value="ECO:0007669"/>
    <property type="project" value="UniProtKB-SubCell"/>
</dbReference>
<dbReference type="KEGG" id="cap:CLDAP_19840"/>
<evidence type="ECO:0000256" key="1">
    <source>
        <dbReference type="ARBA" id="ARBA00004651"/>
    </source>
</evidence>
<name>I0I436_CALAS</name>
<organism evidence="9 10">
    <name type="scientific">Caldilinea aerophila (strain DSM 14535 / JCM 11387 / NBRC 104270 / STL-6-O1)</name>
    <dbReference type="NCBI Taxonomy" id="926550"/>
    <lineage>
        <taxon>Bacteria</taxon>
        <taxon>Bacillati</taxon>
        <taxon>Chloroflexota</taxon>
        <taxon>Caldilineae</taxon>
        <taxon>Caldilineales</taxon>
        <taxon>Caldilineaceae</taxon>
        <taxon>Caldilinea</taxon>
    </lineage>
</organism>
<reference evidence="9 10" key="1">
    <citation type="submission" date="2012-02" db="EMBL/GenBank/DDBJ databases">
        <title>Complete genome sequence of Caldilinea aerophila DSM 14535 (= NBRC 102666).</title>
        <authorList>
            <person name="Oguchi A."/>
            <person name="Hosoyama A."/>
            <person name="Sekine M."/>
            <person name="Fukai R."/>
            <person name="Kato Y."/>
            <person name="Nakamura S."/>
            <person name="Hanada S."/>
            <person name="Yamazaki S."/>
            <person name="Fujita N."/>
        </authorList>
    </citation>
    <scope>NUCLEOTIDE SEQUENCE [LARGE SCALE GENOMIC DNA]</scope>
    <source>
        <strain evidence="10">DSM 14535 / JCM 11387 / NBRC 104270 / STL-6-O1</strain>
    </source>
</reference>
<feature type="domain" description="ABC transmembrane type-1" evidence="8">
    <location>
        <begin position="100"/>
        <end position="294"/>
    </location>
</feature>
<dbReference type="EMBL" id="AP012337">
    <property type="protein sequence ID" value="BAM00024.1"/>
    <property type="molecule type" value="Genomic_DNA"/>
</dbReference>
<feature type="transmembrane region" description="Helical" evidence="7">
    <location>
        <begin position="32"/>
        <end position="53"/>
    </location>
</feature>
<evidence type="ECO:0000256" key="6">
    <source>
        <dbReference type="ARBA" id="ARBA00023136"/>
    </source>
</evidence>
<keyword evidence="5 7" id="KW-1133">Transmembrane helix</keyword>
<dbReference type="Proteomes" id="UP000007880">
    <property type="component" value="Chromosome"/>
</dbReference>
<dbReference type="RefSeq" id="WP_014433259.1">
    <property type="nucleotide sequence ID" value="NC_017079.1"/>
</dbReference>
<gene>
    <name evidence="9" type="ordered locus">CLDAP_19840</name>
</gene>
<keyword evidence="2 7" id="KW-0813">Transport</keyword>
<keyword evidence="10" id="KW-1185">Reference proteome</keyword>
<dbReference type="InterPro" id="IPR035906">
    <property type="entry name" value="MetI-like_sf"/>
</dbReference>
<evidence type="ECO:0000256" key="5">
    <source>
        <dbReference type="ARBA" id="ARBA00022989"/>
    </source>
</evidence>
<evidence type="ECO:0000256" key="3">
    <source>
        <dbReference type="ARBA" id="ARBA00022475"/>
    </source>
</evidence>
<dbReference type="Gene3D" id="1.10.3720.10">
    <property type="entry name" value="MetI-like"/>
    <property type="match status" value="1"/>
</dbReference>
<evidence type="ECO:0000256" key="4">
    <source>
        <dbReference type="ARBA" id="ARBA00022692"/>
    </source>
</evidence>
<feature type="transmembrane region" description="Helical" evidence="7">
    <location>
        <begin position="212"/>
        <end position="233"/>
    </location>
</feature>
<dbReference type="PROSITE" id="PS50928">
    <property type="entry name" value="ABC_TM1"/>
    <property type="match status" value="1"/>
</dbReference>
<evidence type="ECO:0000313" key="9">
    <source>
        <dbReference type="EMBL" id="BAM00024.1"/>
    </source>
</evidence>
<evidence type="ECO:0000259" key="8">
    <source>
        <dbReference type="PROSITE" id="PS50928"/>
    </source>
</evidence>
<proteinExistence type="inferred from homology"/>
<comment type="similarity">
    <text evidence="7">Belongs to the binding-protein-dependent transport system permease family.</text>
</comment>
<protein>
    <submittedName>
        <fullName evidence="9">Putative ABC transporter permease protein</fullName>
    </submittedName>
</protein>
<accession>I0I436</accession>
<dbReference type="GO" id="GO:0055085">
    <property type="term" value="P:transmembrane transport"/>
    <property type="evidence" value="ECO:0007669"/>
    <property type="project" value="InterPro"/>
</dbReference>
<dbReference type="eggNOG" id="COG0395">
    <property type="taxonomic scope" value="Bacteria"/>
</dbReference>
<feature type="transmembrane region" description="Helical" evidence="7">
    <location>
        <begin position="274"/>
        <end position="294"/>
    </location>
</feature>
<dbReference type="PANTHER" id="PTHR43744">
    <property type="entry name" value="ABC TRANSPORTER PERMEASE PROTEIN MG189-RELATED-RELATED"/>
    <property type="match status" value="1"/>
</dbReference>
<dbReference type="InterPro" id="IPR000515">
    <property type="entry name" value="MetI-like"/>
</dbReference>
<evidence type="ECO:0000313" key="10">
    <source>
        <dbReference type="Proteomes" id="UP000007880"/>
    </source>
</evidence>
<keyword evidence="3" id="KW-1003">Cell membrane</keyword>
<dbReference type="CDD" id="cd06261">
    <property type="entry name" value="TM_PBP2"/>
    <property type="match status" value="1"/>
</dbReference>
<dbReference type="HOGENOM" id="CLU_016047_1_1_0"/>
<dbReference type="STRING" id="926550.CLDAP_19840"/>